<name>A0AAN9FD04_CROPI</name>
<dbReference type="AlphaFoldDB" id="A0AAN9FD04"/>
<comment type="caution">
    <text evidence="3">The sequence shown here is derived from an EMBL/GenBank/DDBJ whole genome shotgun (WGS) entry which is preliminary data.</text>
</comment>
<dbReference type="SUPFAM" id="SSF50475">
    <property type="entry name" value="FMN-binding split barrel"/>
    <property type="match status" value="1"/>
</dbReference>
<feature type="signal peptide" evidence="1">
    <location>
        <begin position="1"/>
        <end position="19"/>
    </location>
</feature>
<gene>
    <name evidence="3" type="ORF">RIF29_14263</name>
</gene>
<evidence type="ECO:0000256" key="1">
    <source>
        <dbReference type="SAM" id="SignalP"/>
    </source>
</evidence>
<dbReference type="Proteomes" id="UP001372338">
    <property type="component" value="Unassembled WGS sequence"/>
</dbReference>
<proteinExistence type="predicted"/>
<evidence type="ECO:0000313" key="4">
    <source>
        <dbReference type="Proteomes" id="UP001372338"/>
    </source>
</evidence>
<dbReference type="PANTHER" id="PTHR13343">
    <property type="entry name" value="CREG1 PROTEIN"/>
    <property type="match status" value="1"/>
</dbReference>
<dbReference type="Gene3D" id="2.30.110.10">
    <property type="entry name" value="Electron Transport, Fmn-binding Protein, Chain A"/>
    <property type="match status" value="1"/>
</dbReference>
<protein>
    <recommendedName>
        <fullName evidence="2">CREG-like beta-barrel domain-containing protein</fullName>
    </recommendedName>
</protein>
<sequence length="215" mass="23903">MSMSMMILKLLYFAHLIFCSVLLGPQYCCVVQGRVLSISTKPDPDDAAATARWLVSLNFWGVLNTISNDLGGAPFGNVVSFSDGLPNEGTGIPYFYLTTLDPTARNALNDERASFTVSEYPLGTCGKIDPENPSCSKITLTGKLKLVDEKSKEAKFARNALFSKHSEMKGWPEDHNFQVFKLEIENIFLIDWFGGPKPLPVEQYLHPKMNNGFIL</sequence>
<dbReference type="FunFam" id="2.30.110.10:FF:000080">
    <property type="entry name" value="Protein CREG1 isoform A"/>
    <property type="match status" value="1"/>
</dbReference>
<dbReference type="GO" id="GO:0005737">
    <property type="term" value="C:cytoplasm"/>
    <property type="evidence" value="ECO:0007669"/>
    <property type="project" value="UniProtKB-ARBA"/>
</dbReference>
<evidence type="ECO:0000259" key="2">
    <source>
        <dbReference type="Pfam" id="PF13883"/>
    </source>
</evidence>
<keyword evidence="4" id="KW-1185">Reference proteome</keyword>
<dbReference type="Pfam" id="PF13883">
    <property type="entry name" value="CREG_beta-barrel"/>
    <property type="match status" value="1"/>
</dbReference>
<dbReference type="PANTHER" id="PTHR13343:SF17">
    <property type="entry name" value="CELLULAR REPRESSOR OF E1A-STIMULATED GENES, ISOFORM A"/>
    <property type="match status" value="1"/>
</dbReference>
<reference evidence="3 4" key="1">
    <citation type="submission" date="2024-01" db="EMBL/GenBank/DDBJ databases">
        <title>The genomes of 5 underutilized Papilionoideae crops provide insights into root nodulation and disease resistanc.</title>
        <authorList>
            <person name="Yuan L."/>
        </authorList>
    </citation>
    <scope>NUCLEOTIDE SEQUENCE [LARGE SCALE GENOMIC DNA]</scope>
    <source>
        <strain evidence="3">ZHUSHIDOU_FW_LH</strain>
        <tissue evidence="3">Leaf</tissue>
    </source>
</reference>
<dbReference type="EMBL" id="JAYWIO010000003">
    <property type="protein sequence ID" value="KAK7273214.1"/>
    <property type="molecule type" value="Genomic_DNA"/>
</dbReference>
<accession>A0AAN9FD04</accession>
<feature type="chain" id="PRO_5042977877" description="CREG-like beta-barrel domain-containing protein" evidence="1">
    <location>
        <begin position="20"/>
        <end position="215"/>
    </location>
</feature>
<dbReference type="InterPro" id="IPR055343">
    <property type="entry name" value="CREG_beta-barrel"/>
</dbReference>
<evidence type="ECO:0000313" key="3">
    <source>
        <dbReference type="EMBL" id="KAK7273214.1"/>
    </source>
</evidence>
<keyword evidence="1" id="KW-0732">Signal</keyword>
<feature type="domain" description="CREG-like beta-barrel" evidence="2">
    <location>
        <begin position="42"/>
        <end position="205"/>
    </location>
</feature>
<dbReference type="InterPro" id="IPR012349">
    <property type="entry name" value="Split_barrel_FMN-bd"/>
</dbReference>
<organism evidence="3 4">
    <name type="scientific">Crotalaria pallida</name>
    <name type="common">Smooth rattlebox</name>
    <name type="synonym">Crotalaria striata</name>
    <dbReference type="NCBI Taxonomy" id="3830"/>
    <lineage>
        <taxon>Eukaryota</taxon>
        <taxon>Viridiplantae</taxon>
        <taxon>Streptophyta</taxon>
        <taxon>Embryophyta</taxon>
        <taxon>Tracheophyta</taxon>
        <taxon>Spermatophyta</taxon>
        <taxon>Magnoliopsida</taxon>
        <taxon>eudicotyledons</taxon>
        <taxon>Gunneridae</taxon>
        <taxon>Pentapetalae</taxon>
        <taxon>rosids</taxon>
        <taxon>fabids</taxon>
        <taxon>Fabales</taxon>
        <taxon>Fabaceae</taxon>
        <taxon>Papilionoideae</taxon>
        <taxon>50 kb inversion clade</taxon>
        <taxon>genistoids sensu lato</taxon>
        <taxon>core genistoids</taxon>
        <taxon>Crotalarieae</taxon>
        <taxon>Crotalaria</taxon>
    </lineage>
</organism>